<dbReference type="PANTHER" id="PTHR21084">
    <property type="entry name" value="DENSE INCISORS"/>
    <property type="match status" value="1"/>
</dbReference>
<organism evidence="2 4">
    <name type="scientific">Frankliniella occidentalis</name>
    <name type="common">Western flower thrips</name>
    <name type="synonym">Euthrips occidentalis</name>
    <dbReference type="NCBI Taxonomy" id="133901"/>
    <lineage>
        <taxon>Eukaryota</taxon>
        <taxon>Metazoa</taxon>
        <taxon>Ecdysozoa</taxon>
        <taxon>Arthropoda</taxon>
        <taxon>Hexapoda</taxon>
        <taxon>Insecta</taxon>
        <taxon>Pterygota</taxon>
        <taxon>Neoptera</taxon>
        <taxon>Paraneoptera</taxon>
        <taxon>Thysanoptera</taxon>
        <taxon>Terebrantia</taxon>
        <taxon>Thripoidea</taxon>
        <taxon>Thripidae</taxon>
        <taxon>Frankliniella</taxon>
    </lineage>
</organism>
<dbReference type="RefSeq" id="XP_052126540.1">
    <property type="nucleotide sequence ID" value="XM_052270580.1"/>
</dbReference>
<dbReference type="RefSeq" id="XP_052126541.1">
    <property type="nucleotide sequence ID" value="XM_052270581.1"/>
</dbReference>
<dbReference type="PANTHER" id="PTHR21084:SF1">
    <property type="entry name" value="DENSE INCISORS"/>
    <property type="match status" value="1"/>
</dbReference>
<accession>A0A9C6WY99</accession>
<sequence>MAGLSESEKAFVKKFLKLFNNDDVSAIAHIVTQHMGNTRSRRACEDAIVLNSASLDSFLKHKRVTKEKLLNYLTQEKIPVADKHKAALELQIKGLISGNSNIHLSPIRTDFDPHSTPRALSSVRDSSSDSCCKP</sequence>
<dbReference type="GeneID" id="113211230"/>
<gene>
    <name evidence="3 4" type="primary">LOC113211230</name>
</gene>
<feature type="region of interest" description="Disordered" evidence="1">
    <location>
        <begin position="113"/>
        <end position="134"/>
    </location>
</feature>
<name>A0A9C6WY99_FRAOC</name>
<dbReference type="Pfam" id="PF15008">
    <property type="entry name" value="DUF4518"/>
    <property type="match status" value="1"/>
</dbReference>
<evidence type="ECO:0000313" key="3">
    <source>
        <dbReference type="RefSeq" id="XP_052126540.1"/>
    </source>
</evidence>
<protein>
    <submittedName>
        <fullName evidence="3 4">Uncharacterized protein LOC113211230 isoform X2</fullName>
    </submittedName>
</protein>
<evidence type="ECO:0000256" key="1">
    <source>
        <dbReference type="SAM" id="MobiDB-lite"/>
    </source>
</evidence>
<feature type="compositionally biased region" description="Low complexity" evidence="1">
    <location>
        <begin position="121"/>
        <end position="134"/>
    </location>
</feature>
<evidence type="ECO:0000313" key="4">
    <source>
        <dbReference type="RefSeq" id="XP_052126541.1"/>
    </source>
</evidence>
<dbReference type="Proteomes" id="UP000504606">
    <property type="component" value="Unplaced"/>
</dbReference>
<proteinExistence type="predicted"/>
<dbReference type="InterPro" id="IPR026698">
    <property type="entry name" value="UPF_C3orf38"/>
</dbReference>
<dbReference type="AlphaFoldDB" id="A0A9C6WY99"/>
<evidence type="ECO:0000313" key="2">
    <source>
        <dbReference type="Proteomes" id="UP000504606"/>
    </source>
</evidence>
<reference evidence="3 4" key="1">
    <citation type="submission" date="2025-04" db="UniProtKB">
        <authorList>
            <consortium name="RefSeq"/>
        </authorList>
    </citation>
    <scope>IDENTIFICATION</scope>
    <source>
        <tissue evidence="3 4">Whole organism</tissue>
    </source>
</reference>
<keyword evidence="2" id="KW-1185">Reference proteome</keyword>